<accession>I4EIU0</accession>
<proteinExistence type="inferred from homology"/>
<evidence type="ECO:0000256" key="3">
    <source>
        <dbReference type="ARBA" id="ARBA00022679"/>
    </source>
</evidence>
<dbReference type="SUPFAM" id="SSF52518">
    <property type="entry name" value="Thiamin diphosphate-binding fold (THDP-binding)"/>
    <property type="match status" value="1"/>
</dbReference>
<keyword evidence="4" id="KW-0479">Metal-binding</keyword>
<evidence type="ECO:0000256" key="6">
    <source>
        <dbReference type="SAM" id="MobiDB-lite"/>
    </source>
</evidence>
<evidence type="ECO:0000259" key="7">
    <source>
        <dbReference type="Pfam" id="PF00456"/>
    </source>
</evidence>
<dbReference type="InterPro" id="IPR005474">
    <property type="entry name" value="Transketolase_N"/>
</dbReference>
<comment type="caution">
    <text evidence="8">The sequence shown here is derived from an EMBL/GenBank/DDBJ whole genome shotgun (WGS) entry which is preliminary data.</text>
</comment>
<evidence type="ECO:0000313" key="8">
    <source>
        <dbReference type="EMBL" id="CCF84602.1"/>
    </source>
</evidence>
<organism evidence="8 9">
    <name type="scientific">Nitrolancea hollandica Lb</name>
    <dbReference type="NCBI Taxonomy" id="1129897"/>
    <lineage>
        <taxon>Bacteria</taxon>
        <taxon>Pseudomonadati</taxon>
        <taxon>Thermomicrobiota</taxon>
        <taxon>Thermomicrobia</taxon>
        <taxon>Sphaerobacterales</taxon>
        <taxon>Sphaerobacterineae</taxon>
        <taxon>Sphaerobacteraceae</taxon>
        <taxon>Nitrolancea</taxon>
    </lineage>
</organism>
<dbReference type="PANTHER" id="PTHR47514">
    <property type="entry name" value="TRANSKETOLASE N-TERMINAL SECTION-RELATED"/>
    <property type="match status" value="1"/>
</dbReference>
<comment type="cofactor">
    <cofactor evidence="1">
        <name>thiamine diphosphate</name>
        <dbReference type="ChEBI" id="CHEBI:58937"/>
    </cofactor>
</comment>
<protein>
    <submittedName>
        <fullName evidence="8">Transketolase, subunit A</fullName>
        <ecNumber evidence="8">2.2.1.1</ecNumber>
    </submittedName>
</protein>
<dbReference type="Gene3D" id="3.40.50.970">
    <property type="match status" value="1"/>
</dbReference>
<dbReference type="Pfam" id="PF00456">
    <property type="entry name" value="Transketolase_N"/>
    <property type="match status" value="1"/>
</dbReference>
<dbReference type="AlphaFoldDB" id="I4EIU0"/>
<dbReference type="EC" id="2.2.1.1" evidence="8"/>
<name>I4EIU0_9BACT</name>
<feature type="region of interest" description="Disordered" evidence="6">
    <location>
        <begin position="1"/>
        <end position="20"/>
    </location>
</feature>
<dbReference type="CDD" id="cd02012">
    <property type="entry name" value="TPP_TK"/>
    <property type="match status" value="1"/>
</dbReference>
<evidence type="ECO:0000256" key="4">
    <source>
        <dbReference type="ARBA" id="ARBA00022723"/>
    </source>
</evidence>
<keyword evidence="9" id="KW-1185">Reference proteome</keyword>
<evidence type="ECO:0000256" key="1">
    <source>
        <dbReference type="ARBA" id="ARBA00001964"/>
    </source>
</evidence>
<evidence type="ECO:0000256" key="5">
    <source>
        <dbReference type="ARBA" id="ARBA00023052"/>
    </source>
</evidence>
<dbReference type="InterPro" id="IPR029061">
    <property type="entry name" value="THDP-binding"/>
</dbReference>
<dbReference type="EMBL" id="CAGS01000294">
    <property type="protein sequence ID" value="CCF84602.1"/>
    <property type="molecule type" value="Genomic_DNA"/>
</dbReference>
<evidence type="ECO:0000256" key="2">
    <source>
        <dbReference type="ARBA" id="ARBA00007131"/>
    </source>
</evidence>
<dbReference type="PROSITE" id="PS00801">
    <property type="entry name" value="TRANSKETOLASE_1"/>
    <property type="match status" value="1"/>
</dbReference>
<keyword evidence="3 8" id="KW-0808">Transferase</keyword>
<dbReference type="GO" id="GO:0004802">
    <property type="term" value="F:transketolase activity"/>
    <property type="evidence" value="ECO:0007669"/>
    <property type="project" value="UniProtKB-EC"/>
</dbReference>
<dbReference type="GO" id="GO:0046872">
    <property type="term" value="F:metal ion binding"/>
    <property type="evidence" value="ECO:0007669"/>
    <property type="project" value="UniProtKB-KW"/>
</dbReference>
<evidence type="ECO:0000313" key="9">
    <source>
        <dbReference type="Proteomes" id="UP000004221"/>
    </source>
</evidence>
<feature type="compositionally biased region" description="Polar residues" evidence="6">
    <location>
        <begin position="1"/>
        <end position="13"/>
    </location>
</feature>
<dbReference type="InterPro" id="IPR049557">
    <property type="entry name" value="Transketolase_CS"/>
</dbReference>
<comment type="similarity">
    <text evidence="2">Belongs to the transketolase family.</text>
</comment>
<gene>
    <name evidence="8" type="primary">cbbT</name>
    <name evidence="8" type="ORF">NITHO_3630008</name>
</gene>
<dbReference type="Proteomes" id="UP000004221">
    <property type="component" value="Unassembled WGS sequence"/>
</dbReference>
<reference evidence="8 9" key="1">
    <citation type="journal article" date="2012" name="ISME J.">
        <title>Nitrification expanded: discovery, physiology and genomics of a nitrite-oxidizing bacterium from the phylum Chloroflexi.</title>
        <authorList>
            <person name="Sorokin D.Y."/>
            <person name="Lucker S."/>
            <person name="Vejmelkova D."/>
            <person name="Kostrikina N.A."/>
            <person name="Kleerebezem R."/>
            <person name="Rijpstra W.I."/>
            <person name="Damste J.S."/>
            <person name="Le Paslier D."/>
            <person name="Muyzer G."/>
            <person name="Wagner M."/>
            <person name="van Loosdrecht M.C."/>
            <person name="Daims H."/>
        </authorList>
    </citation>
    <scope>NUCLEOTIDE SEQUENCE [LARGE SCALE GENOMIC DNA]</scope>
    <source>
        <strain evidence="9">none</strain>
    </source>
</reference>
<dbReference type="PANTHER" id="PTHR47514:SF1">
    <property type="entry name" value="TRANSKETOLASE N-TERMINAL SECTION-RELATED"/>
    <property type="match status" value="1"/>
</dbReference>
<keyword evidence="5" id="KW-0786">Thiamine pyrophosphate</keyword>
<sequence length="284" mass="31220">MKSDQNTRGQPTDGNEEDRLREIARRLRREVLTMTTEAGSGHPSSSLSPVEIMTELYFGGILRYDPKNPHWPGRDRFILSKGHAAPILYAVLAEAGYFPTDWLHTLRKLGSPLEGHPNMRRVPGVEASTGSLGQGLSIGLGHALNARLDGLDYTVYVLMGDGEIQEGQVWEAAMAAANFKTGNLVGIVDNNGYQQSSAVSDVTDPALYPKKWRAFGWETVEIDGHDLGQVRDALLEAKWYTKGPFAIIAHTVKGKGVSFLEQSYTWHGRAVPPEQLPKALEEIG</sequence>
<dbReference type="RefSeq" id="WP_008478869.1">
    <property type="nucleotide sequence ID" value="NZ_CAGS01000294.1"/>
</dbReference>
<feature type="domain" description="Transketolase N-terminal" evidence="7">
    <location>
        <begin position="26"/>
        <end position="275"/>
    </location>
</feature>